<dbReference type="VEuPathDB" id="TriTrypDB:TCDM_09402"/>
<feature type="compositionally biased region" description="Low complexity" evidence="1">
    <location>
        <begin position="246"/>
        <end position="265"/>
    </location>
</feature>
<dbReference type="EMBL" id="PRFA01000039">
    <property type="protein sequence ID" value="PWU92235.1"/>
    <property type="molecule type" value="Genomic_DNA"/>
</dbReference>
<feature type="region of interest" description="Disordered" evidence="1">
    <location>
        <begin position="130"/>
        <end position="411"/>
    </location>
</feature>
<sequence length="437" mass="43692">MAMMTGRVLLVCALCVLWCGLLSADAGDDDVSGGHGTLGGSGVGADGRPSVPVGGDASIGGTKDEFSLGSGGGSPVSASAACKSLLSDAENPGGKDLNDTKKGLSRAEWNSNVEQDPPQPGSHVVSTAEVLAPEQPNSEAQEQSSGTLRTEEGCNNGDGSTTVKEEVTGVESRDTAGLSPNDSRPPKAARPVTGEPEGPEKQAASKASLTPAEKRGTSAATDQKVDLPKEEAASSAGATKNRPPVGQQQTEPSSPSTSGSTSTLTPEKEPAEEHHSNNNQPPGDAAPTEGTQHETLPGEKTQTGPATANNKLIDAAPTGDSDSSPTAPSAGESDAATTTTPNNHDARSLNNNGNNTFTEEVDQKEAAIKPNSAPDSTDTAAANSEASTTAITISTNATNKTTTGDSDSSTAVSHATSPLLLLLPVVACAAAAAVVAA</sequence>
<accession>A0A2V2V6U2</accession>
<dbReference type="VEuPathDB" id="TriTrypDB:C3747_17g472"/>
<proteinExistence type="predicted"/>
<dbReference type="Proteomes" id="UP000246121">
    <property type="component" value="Unassembled WGS sequence"/>
</dbReference>
<comment type="caution">
    <text evidence="3">The sequence shown here is derived from an EMBL/GenBank/DDBJ whole genome shotgun (WGS) entry which is preliminary data.</text>
</comment>
<dbReference type="VEuPathDB" id="TriTrypDB:BCY84_05926"/>
<dbReference type="VEuPathDB" id="TriTrypDB:TcBrA4_0171440"/>
<dbReference type="VEuPathDB" id="TriTrypDB:TcG_10735"/>
<dbReference type="VEuPathDB" id="TriTrypDB:TCSYLVIO_009430"/>
<evidence type="ECO:0000313" key="4">
    <source>
        <dbReference type="Proteomes" id="UP000246121"/>
    </source>
</evidence>
<evidence type="ECO:0000256" key="2">
    <source>
        <dbReference type="SAM" id="SignalP"/>
    </source>
</evidence>
<name>A0A2V2V6U2_TRYCR</name>
<evidence type="ECO:0000313" key="3">
    <source>
        <dbReference type="EMBL" id="PWU92235.1"/>
    </source>
</evidence>
<organism evidence="3 4">
    <name type="scientific">Trypanosoma cruzi</name>
    <dbReference type="NCBI Taxonomy" id="5693"/>
    <lineage>
        <taxon>Eukaryota</taxon>
        <taxon>Discoba</taxon>
        <taxon>Euglenozoa</taxon>
        <taxon>Kinetoplastea</taxon>
        <taxon>Metakinetoplastina</taxon>
        <taxon>Trypanosomatida</taxon>
        <taxon>Trypanosomatidae</taxon>
        <taxon>Trypanosoma</taxon>
        <taxon>Schizotrypanum</taxon>
    </lineage>
</organism>
<dbReference type="VEuPathDB" id="TriTrypDB:C4B63_39g110"/>
<feature type="compositionally biased region" description="Basic and acidic residues" evidence="1">
    <location>
        <begin position="163"/>
        <end position="174"/>
    </location>
</feature>
<feature type="signal peptide" evidence="2">
    <location>
        <begin position="1"/>
        <end position="26"/>
    </location>
</feature>
<feature type="compositionally biased region" description="Basic and acidic residues" evidence="1">
    <location>
        <begin position="223"/>
        <end position="232"/>
    </location>
</feature>
<gene>
    <name evidence="3" type="ORF">C4B63_39g110</name>
</gene>
<dbReference type="VEuPathDB" id="TriTrypDB:TcCL_ESM11874"/>
<dbReference type="VEuPathDB" id="TriTrypDB:TcCLB.511603.380"/>
<dbReference type="VEuPathDB" id="TriTrypDB:TcCL_NonESM10696"/>
<protein>
    <submittedName>
        <fullName evidence="3">Mucin-associated surface protein (MASP)</fullName>
    </submittedName>
</protein>
<feature type="compositionally biased region" description="Polar residues" evidence="1">
    <location>
        <begin position="335"/>
        <end position="358"/>
    </location>
</feature>
<dbReference type="AlphaFoldDB" id="A0A2V2V6U2"/>
<feature type="compositionally biased region" description="Polar residues" evidence="1">
    <location>
        <begin position="289"/>
        <end position="310"/>
    </location>
</feature>
<feature type="chain" id="PRO_5015945644" evidence="2">
    <location>
        <begin position="27"/>
        <end position="437"/>
    </location>
</feature>
<feature type="region of interest" description="Disordered" evidence="1">
    <location>
        <begin position="39"/>
        <end position="73"/>
    </location>
</feature>
<feature type="compositionally biased region" description="Basic and acidic residues" evidence="1">
    <location>
        <begin position="266"/>
        <end position="276"/>
    </location>
</feature>
<dbReference type="VEuPathDB" id="TriTrypDB:ECC02_006906"/>
<dbReference type="VEuPathDB" id="TriTrypDB:TcCLB.508247.80"/>
<keyword evidence="2" id="KW-0732">Signal</keyword>
<reference evidence="3 4" key="1">
    <citation type="journal article" date="2018" name="Microb. Genom.">
        <title>Expanding an expanded genome: long-read sequencing of Trypanosoma cruzi.</title>
        <authorList>
            <person name="Berna L."/>
            <person name="Rodriguez M."/>
            <person name="Chiribao M.L."/>
            <person name="Parodi-Talice A."/>
            <person name="Pita S."/>
            <person name="Rijo G."/>
            <person name="Alvarez-Valin F."/>
            <person name="Robello C."/>
        </authorList>
    </citation>
    <scope>NUCLEOTIDE SEQUENCE [LARGE SCALE GENOMIC DNA]</scope>
    <source>
        <strain evidence="3 4">Dm28c</strain>
    </source>
</reference>
<dbReference type="VEuPathDB" id="TriTrypDB:Tc_MARK_10021"/>
<feature type="compositionally biased region" description="Polar residues" evidence="1">
    <location>
        <begin position="135"/>
        <end position="148"/>
    </location>
</feature>
<evidence type="ECO:0000256" key="1">
    <source>
        <dbReference type="SAM" id="MobiDB-lite"/>
    </source>
</evidence>
<feature type="compositionally biased region" description="Low complexity" evidence="1">
    <location>
        <begin position="376"/>
        <end position="403"/>
    </location>
</feature>